<organism evidence="3 4">
    <name type="scientific">Candidatus Magnetoglobus multicellularis str. Araruama</name>
    <dbReference type="NCBI Taxonomy" id="890399"/>
    <lineage>
        <taxon>Bacteria</taxon>
        <taxon>Pseudomonadati</taxon>
        <taxon>Thermodesulfobacteriota</taxon>
        <taxon>Desulfobacteria</taxon>
        <taxon>Desulfobacterales</taxon>
        <taxon>Desulfobacteraceae</taxon>
        <taxon>Candidatus Magnetoglobus</taxon>
    </lineage>
</organism>
<evidence type="ECO:0000256" key="1">
    <source>
        <dbReference type="SAM" id="Coils"/>
    </source>
</evidence>
<evidence type="ECO:0000313" key="3">
    <source>
        <dbReference type="EMBL" id="ETR69294.1"/>
    </source>
</evidence>
<accession>A0A1V1P3B0</accession>
<feature type="signal peptide" evidence="2">
    <location>
        <begin position="1"/>
        <end position="22"/>
    </location>
</feature>
<dbReference type="Proteomes" id="UP000189670">
    <property type="component" value="Unassembled WGS sequence"/>
</dbReference>
<evidence type="ECO:0008006" key="5">
    <source>
        <dbReference type="Google" id="ProtNLM"/>
    </source>
</evidence>
<sequence>MNRIFFILATCFLLILPHNILAKQDQSEIESLKDEMNSNFEDMKELIKDKRLDTLKQEMREQYEKLDQKIQVLEKKSVLPNKTNQNPYKKNHHKI</sequence>
<dbReference type="EMBL" id="ATBP01000683">
    <property type="protein sequence ID" value="ETR69294.1"/>
    <property type="molecule type" value="Genomic_DNA"/>
</dbReference>
<protein>
    <recommendedName>
        <fullName evidence="5">YbgF trimerisation domain-containing protein</fullName>
    </recommendedName>
</protein>
<dbReference type="AlphaFoldDB" id="A0A1V1P3B0"/>
<name>A0A1V1P3B0_9BACT</name>
<feature type="chain" id="PRO_5010726606" description="YbgF trimerisation domain-containing protein" evidence="2">
    <location>
        <begin position="23"/>
        <end position="95"/>
    </location>
</feature>
<keyword evidence="1" id="KW-0175">Coiled coil</keyword>
<gene>
    <name evidence="3" type="ORF">OMM_09735</name>
</gene>
<proteinExistence type="predicted"/>
<keyword evidence="2" id="KW-0732">Signal</keyword>
<comment type="caution">
    <text evidence="3">The sequence shown here is derived from an EMBL/GenBank/DDBJ whole genome shotgun (WGS) entry which is preliminary data.</text>
</comment>
<reference evidence="4" key="1">
    <citation type="submission" date="2012-11" db="EMBL/GenBank/DDBJ databases">
        <authorList>
            <person name="Lucero-Rivera Y.E."/>
            <person name="Tovar-Ramirez D."/>
        </authorList>
    </citation>
    <scope>NUCLEOTIDE SEQUENCE [LARGE SCALE GENOMIC DNA]</scope>
    <source>
        <strain evidence="4">Araruama</strain>
    </source>
</reference>
<evidence type="ECO:0000313" key="4">
    <source>
        <dbReference type="Proteomes" id="UP000189670"/>
    </source>
</evidence>
<feature type="coiled-coil region" evidence="1">
    <location>
        <begin position="29"/>
        <end position="76"/>
    </location>
</feature>
<evidence type="ECO:0000256" key="2">
    <source>
        <dbReference type="SAM" id="SignalP"/>
    </source>
</evidence>